<feature type="compositionally biased region" description="Polar residues" evidence="2">
    <location>
        <begin position="11"/>
        <end position="31"/>
    </location>
</feature>
<dbReference type="InterPro" id="IPR009071">
    <property type="entry name" value="HMG_box_dom"/>
</dbReference>
<accession>A0A9N8WUG6</accession>
<gene>
    <name evidence="4" type="ORF">PBRASI_LOCUS2278</name>
</gene>
<keyword evidence="1" id="KW-0238">DNA-binding</keyword>
<dbReference type="Pfam" id="PF00505">
    <property type="entry name" value="HMG_box"/>
    <property type="match status" value="1"/>
</dbReference>
<reference evidence="4" key="1">
    <citation type="submission" date="2021-06" db="EMBL/GenBank/DDBJ databases">
        <authorList>
            <person name="Kallberg Y."/>
            <person name="Tangrot J."/>
            <person name="Rosling A."/>
        </authorList>
    </citation>
    <scope>NUCLEOTIDE SEQUENCE</scope>
    <source>
        <strain evidence="4">BR232B</strain>
    </source>
</reference>
<evidence type="ECO:0000256" key="1">
    <source>
        <dbReference type="PROSITE-ProRule" id="PRU00267"/>
    </source>
</evidence>
<dbReference type="SUPFAM" id="SSF47095">
    <property type="entry name" value="HMG-box"/>
    <property type="match status" value="1"/>
</dbReference>
<evidence type="ECO:0000256" key="2">
    <source>
        <dbReference type="SAM" id="MobiDB-lite"/>
    </source>
</evidence>
<feature type="DNA-binding region" description="HMG box" evidence="1">
    <location>
        <begin position="72"/>
        <end position="138"/>
    </location>
</feature>
<keyword evidence="5" id="KW-1185">Reference proteome</keyword>
<dbReference type="PROSITE" id="PS50118">
    <property type="entry name" value="HMG_BOX_2"/>
    <property type="match status" value="1"/>
</dbReference>
<feature type="region of interest" description="Disordered" evidence="2">
    <location>
        <begin position="1"/>
        <end position="31"/>
    </location>
</feature>
<feature type="domain" description="HMG box" evidence="3">
    <location>
        <begin position="72"/>
        <end position="138"/>
    </location>
</feature>
<name>A0A9N8WUG6_9GLOM</name>
<dbReference type="AlphaFoldDB" id="A0A9N8WUG6"/>
<comment type="caution">
    <text evidence="4">The sequence shown here is derived from an EMBL/GenBank/DDBJ whole genome shotgun (WGS) entry which is preliminary data.</text>
</comment>
<feature type="region of interest" description="Disordered" evidence="2">
    <location>
        <begin position="161"/>
        <end position="192"/>
    </location>
</feature>
<evidence type="ECO:0000313" key="4">
    <source>
        <dbReference type="EMBL" id="CAG8494430.1"/>
    </source>
</evidence>
<dbReference type="Gene3D" id="1.10.30.10">
    <property type="entry name" value="High mobility group box domain"/>
    <property type="match status" value="1"/>
</dbReference>
<protein>
    <submittedName>
        <fullName evidence="4">773_t:CDS:1</fullName>
    </submittedName>
</protein>
<keyword evidence="1" id="KW-0539">Nucleus</keyword>
<sequence>MSRQRSHKRSLSTSPFRDSSTLPLTEPSSHSIASPLSILSTLKATDIPIPDVTFIRRLLHSSSRAKSKRIDPPRPPNAFFLFRNALHFHVSNHNLRVPQVSVAAGRLWEEAGIELRDEYTKLQEIAKQIHLEMYPGYVYRPRKNGTSGCATDKTGCNEHAIRKDDNSNNTSLSDDGRVNVTNNNLAERGESAKSSEIKYSPITLNNNMAFPPLTNFAYENYRPTTTGEVPVLIQTQAYVPPYSGSIHGMVSYHTHSGEVLSSSIYSGINRMNVTAHVKTLRKDIVMREEDISMSKALYQRKEANQGQSGEEYCLINQVDQIDQKYIYYEVDQCNNNKLSPSLSLSSFDNVHPLCFSNNKPKLLIQSNGIEHSNSICLDDYDFNDGDGASDMAIVKSE</sequence>
<dbReference type="Proteomes" id="UP000789739">
    <property type="component" value="Unassembled WGS sequence"/>
</dbReference>
<dbReference type="CDD" id="cd01389">
    <property type="entry name" value="HMG-box_ROX1-like"/>
    <property type="match status" value="1"/>
</dbReference>
<evidence type="ECO:0000313" key="5">
    <source>
        <dbReference type="Proteomes" id="UP000789739"/>
    </source>
</evidence>
<dbReference type="InterPro" id="IPR036910">
    <property type="entry name" value="HMG_box_dom_sf"/>
</dbReference>
<dbReference type="OrthoDB" id="6247875at2759"/>
<dbReference type="GO" id="GO:0005634">
    <property type="term" value="C:nucleus"/>
    <property type="evidence" value="ECO:0007669"/>
    <property type="project" value="UniProtKB-UniRule"/>
</dbReference>
<dbReference type="SMART" id="SM00398">
    <property type="entry name" value="HMG"/>
    <property type="match status" value="1"/>
</dbReference>
<feature type="compositionally biased region" description="Basic residues" evidence="2">
    <location>
        <begin position="1"/>
        <end position="10"/>
    </location>
</feature>
<evidence type="ECO:0000259" key="3">
    <source>
        <dbReference type="PROSITE" id="PS50118"/>
    </source>
</evidence>
<dbReference type="EMBL" id="CAJVPI010000173">
    <property type="protein sequence ID" value="CAG8494430.1"/>
    <property type="molecule type" value="Genomic_DNA"/>
</dbReference>
<organism evidence="4 5">
    <name type="scientific">Paraglomus brasilianum</name>
    <dbReference type="NCBI Taxonomy" id="144538"/>
    <lineage>
        <taxon>Eukaryota</taxon>
        <taxon>Fungi</taxon>
        <taxon>Fungi incertae sedis</taxon>
        <taxon>Mucoromycota</taxon>
        <taxon>Glomeromycotina</taxon>
        <taxon>Glomeromycetes</taxon>
        <taxon>Paraglomerales</taxon>
        <taxon>Paraglomeraceae</taxon>
        <taxon>Paraglomus</taxon>
    </lineage>
</organism>
<dbReference type="GO" id="GO:0003677">
    <property type="term" value="F:DNA binding"/>
    <property type="evidence" value="ECO:0007669"/>
    <property type="project" value="UniProtKB-UniRule"/>
</dbReference>
<proteinExistence type="predicted"/>